<reference evidence="1 2" key="1">
    <citation type="submission" date="2019-05" db="EMBL/GenBank/DDBJ databases">
        <authorList>
            <person name="Qu J.-H."/>
        </authorList>
    </citation>
    <scope>NUCLEOTIDE SEQUENCE [LARGE SCALE GENOMIC DNA]</scope>
    <source>
        <strain evidence="1 2">T17</strain>
    </source>
</reference>
<organism evidence="1 2">
    <name type="scientific">Dyadobacter luticola</name>
    <dbReference type="NCBI Taxonomy" id="1979387"/>
    <lineage>
        <taxon>Bacteria</taxon>
        <taxon>Pseudomonadati</taxon>
        <taxon>Bacteroidota</taxon>
        <taxon>Cytophagia</taxon>
        <taxon>Cytophagales</taxon>
        <taxon>Spirosomataceae</taxon>
        <taxon>Dyadobacter</taxon>
    </lineage>
</organism>
<dbReference type="Proteomes" id="UP000306402">
    <property type="component" value="Unassembled WGS sequence"/>
</dbReference>
<sequence length="178" mass="20154">METEEIVNRVASSGIVSLDLEELYHPGERIVYDIKDNLWQGMILREKDFREFLKAHDWSQYQGKNISVICSEDAIVPTWAYMLLAVYLEPYANSIVFGDLNALEDKLFSDAIRTINVEEFRGKRVVVKGCSKVPVPVSAYVEISRLLKPVVQSLMFGEPCSTVPIYKKPKSSTSSSID</sequence>
<evidence type="ECO:0000313" key="2">
    <source>
        <dbReference type="Proteomes" id="UP000306402"/>
    </source>
</evidence>
<gene>
    <name evidence="1" type="ORF">FEN17_10780</name>
</gene>
<protein>
    <submittedName>
        <fullName evidence="1">DUF2480 family protein</fullName>
    </submittedName>
</protein>
<name>A0A5R9KUN4_9BACT</name>
<dbReference type="AlphaFoldDB" id="A0A5R9KUN4"/>
<dbReference type="InterPro" id="IPR018914">
    <property type="entry name" value="DUF2480"/>
</dbReference>
<keyword evidence="2" id="KW-1185">Reference proteome</keyword>
<dbReference type="EMBL" id="VCEJ01000004">
    <property type="protein sequence ID" value="TLU99991.1"/>
    <property type="molecule type" value="Genomic_DNA"/>
</dbReference>
<dbReference type="RefSeq" id="WP_138365377.1">
    <property type="nucleotide sequence ID" value="NZ_VCEJ01000004.1"/>
</dbReference>
<accession>A0A5R9KUN4</accession>
<dbReference type="OrthoDB" id="9803040at2"/>
<proteinExistence type="predicted"/>
<evidence type="ECO:0000313" key="1">
    <source>
        <dbReference type="EMBL" id="TLU99991.1"/>
    </source>
</evidence>
<dbReference type="Pfam" id="PF10652">
    <property type="entry name" value="DUF2480"/>
    <property type="match status" value="1"/>
</dbReference>
<comment type="caution">
    <text evidence="1">The sequence shown here is derived from an EMBL/GenBank/DDBJ whole genome shotgun (WGS) entry which is preliminary data.</text>
</comment>